<proteinExistence type="predicted"/>
<dbReference type="InterPro" id="IPR046080">
    <property type="entry name" value="DUF6098"/>
</dbReference>
<keyword evidence="2" id="KW-1185">Reference proteome</keyword>
<organism evidence="1 2">
    <name type="scientific">Streptosporangium fragile</name>
    <dbReference type="NCBI Taxonomy" id="46186"/>
    <lineage>
        <taxon>Bacteria</taxon>
        <taxon>Bacillati</taxon>
        <taxon>Actinomycetota</taxon>
        <taxon>Actinomycetes</taxon>
        <taxon>Streptosporangiales</taxon>
        <taxon>Streptosporangiaceae</taxon>
        <taxon>Streptosporangium</taxon>
    </lineage>
</organism>
<dbReference type="Proteomes" id="UP001500831">
    <property type="component" value="Unassembled WGS sequence"/>
</dbReference>
<dbReference type="RefSeq" id="WP_344982152.1">
    <property type="nucleotide sequence ID" value="NZ_BAAAVI010000123.1"/>
</dbReference>
<dbReference type="EMBL" id="BAAAVI010000123">
    <property type="protein sequence ID" value="GAA2913339.1"/>
    <property type="molecule type" value="Genomic_DNA"/>
</dbReference>
<sequence length="150" mass="16580">MSSEVPVITRLSDLAALLSRRSGLFIRWSPELDRDVVHGGSRDALTGAPLPGLSANPLDVESWWDGRSIRLWAARRLYDYSHIRDHRGPGVRAWVLAGTEVGRGPDNEPLIECHEVLGTVDDAVMREVEDLVAAQRSSMWGPLDREQGAS</sequence>
<reference evidence="2" key="1">
    <citation type="journal article" date="2019" name="Int. J. Syst. Evol. Microbiol.">
        <title>The Global Catalogue of Microorganisms (GCM) 10K type strain sequencing project: providing services to taxonomists for standard genome sequencing and annotation.</title>
        <authorList>
            <consortium name="The Broad Institute Genomics Platform"/>
            <consortium name="The Broad Institute Genome Sequencing Center for Infectious Disease"/>
            <person name="Wu L."/>
            <person name="Ma J."/>
        </authorList>
    </citation>
    <scope>NUCLEOTIDE SEQUENCE [LARGE SCALE GENOMIC DNA]</scope>
    <source>
        <strain evidence="2">JCM 6242</strain>
    </source>
</reference>
<evidence type="ECO:0000313" key="2">
    <source>
        <dbReference type="Proteomes" id="UP001500831"/>
    </source>
</evidence>
<evidence type="ECO:0000313" key="1">
    <source>
        <dbReference type="EMBL" id="GAA2913339.1"/>
    </source>
</evidence>
<name>A0ABP6IXW1_9ACTN</name>
<protein>
    <submittedName>
        <fullName evidence="1">Uncharacterized protein</fullName>
    </submittedName>
</protein>
<comment type="caution">
    <text evidence="1">The sequence shown here is derived from an EMBL/GenBank/DDBJ whole genome shotgun (WGS) entry which is preliminary data.</text>
</comment>
<dbReference type="Pfam" id="PF19593">
    <property type="entry name" value="DUF6098"/>
    <property type="match status" value="1"/>
</dbReference>
<gene>
    <name evidence="1" type="ORF">GCM10010517_79940</name>
</gene>
<accession>A0ABP6IXW1</accession>